<gene>
    <name evidence="1" type="ORF">GCM10009681_21980</name>
</gene>
<comment type="caution">
    <text evidence="1">The sequence shown here is derived from an EMBL/GenBank/DDBJ whole genome shotgun (WGS) entry which is preliminary data.</text>
</comment>
<name>A0ABP4WCB2_9ACTN</name>
<sequence>MDPDRGGDLRLDPVGLARAARRLLDAAVPVERADTATVVPPPDSLGDRPAGASVAMAAAGAGAALQRLLDGVAEVLIVDADRLILVGVATTAADTRARTRLAGGPR</sequence>
<dbReference type="RefSeq" id="WP_344079616.1">
    <property type="nucleotide sequence ID" value="NZ_BAAALS010000009.1"/>
</dbReference>
<protein>
    <submittedName>
        <fullName evidence="1">Uncharacterized protein</fullName>
    </submittedName>
</protein>
<evidence type="ECO:0000313" key="1">
    <source>
        <dbReference type="EMBL" id="GAA1750478.1"/>
    </source>
</evidence>
<accession>A0ABP4WCB2</accession>
<evidence type="ECO:0000313" key="2">
    <source>
        <dbReference type="Proteomes" id="UP001500655"/>
    </source>
</evidence>
<proteinExistence type="predicted"/>
<dbReference type="EMBL" id="BAAALS010000009">
    <property type="protein sequence ID" value="GAA1750478.1"/>
    <property type="molecule type" value="Genomic_DNA"/>
</dbReference>
<dbReference type="Proteomes" id="UP001500655">
    <property type="component" value="Unassembled WGS sequence"/>
</dbReference>
<keyword evidence="2" id="KW-1185">Reference proteome</keyword>
<organism evidence="1 2">
    <name type="scientific">Luedemannella helvata</name>
    <dbReference type="NCBI Taxonomy" id="349315"/>
    <lineage>
        <taxon>Bacteria</taxon>
        <taxon>Bacillati</taxon>
        <taxon>Actinomycetota</taxon>
        <taxon>Actinomycetes</taxon>
        <taxon>Micromonosporales</taxon>
        <taxon>Micromonosporaceae</taxon>
        <taxon>Luedemannella</taxon>
    </lineage>
</organism>
<reference evidence="2" key="1">
    <citation type="journal article" date="2019" name="Int. J. Syst. Evol. Microbiol.">
        <title>The Global Catalogue of Microorganisms (GCM) 10K type strain sequencing project: providing services to taxonomists for standard genome sequencing and annotation.</title>
        <authorList>
            <consortium name="The Broad Institute Genomics Platform"/>
            <consortium name="The Broad Institute Genome Sequencing Center for Infectious Disease"/>
            <person name="Wu L."/>
            <person name="Ma J."/>
        </authorList>
    </citation>
    <scope>NUCLEOTIDE SEQUENCE [LARGE SCALE GENOMIC DNA]</scope>
    <source>
        <strain evidence="2">JCM 13249</strain>
    </source>
</reference>